<keyword evidence="7" id="KW-0325">Glycoprotein</keyword>
<dbReference type="PROSITE" id="PS00616">
    <property type="entry name" value="HIS_ACID_PHOSPHAT_1"/>
    <property type="match status" value="1"/>
</dbReference>
<dbReference type="Pfam" id="PF00328">
    <property type="entry name" value="His_Phos_2"/>
    <property type="match status" value="1"/>
</dbReference>
<organism evidence="10 11">
    <name type="scientific">Dermatophagoides farinae</name>
    <name type="common">American house dust mite</name>
    <dbReference type="NCBI Taxonomy" id="6954"/>
    <lineage>
        <taxon>Eukaryota</taxon>
        <taxon>Metazoa</taxon>
        <taxon>Ecdysozoa</taxon>
        <taxon>Arthropoda</taxon>
        <taxon>Chelicerata</taxon>
        <taxon>Arachnida</taxon>
        <taxon>Acari</taxon>
        <taxon>Acariformes</taxon>
        <taxon>Sarcoptiformes</taxon>
        <taxon>Astigmata</taxon>
        <taxon>Psoroptidia</taxon>
        <taxon>Analgoidea</taxon>
        <taxon>Pyroglyphidae</taxon>
        <taxon>Dermatophagoidinae</taxon>
        <taxon>Dermatophagoides</taxon>
    </lineage>
</organism>
<protein>
    <recommendedName>
        <fullName evidence="3">acid phosphatase</fullName>
        <ecNumber evidence="3">3.1.3.2</ecNumber>
    </recommendedName>
</protein>
<dbReference type="InterPro" id="IPR029033">
    <property type="entry name" value="His_PPase_superfam"/>
</dbReference>
<keyword evidence="8" id="KW-1133">Transmembrane helix</keyword>
<dbReference type="AlphaFoldDB" id="A0A922L4B4"/>
<accession>A0A922L4B4</accession>
<feature type="transmembrane region" description="Helical" evidence="8">
    <location>
        <begin position="381"/>
        <end position="398"/>
    </location>
</feature>
<evidence type="ECO:0000313" key="10">
    <source>
        <dbReference type="EMBL" id="KAH9516535.1"/>
    </source>
</evidence>
<dbReference type="Gene3D" id="3.40.50.1240">
    <property type="entry name" value="Phosphoglycerate mutase-like"/>
    <property type="match status" value="1"/>
</dbReference>
<keyword evidence="11" id="KW-1185">Reference proteome</keyword>
<keyword evidence="6" id="KW-1015">Disulfide bond</keyword>
<reference evidence="10" key="1">
    <citation type="submission" date="2013-05" db="EMBL/GenBank/DDBJ databases">
        <authorList>
            <person name="Yim A.K.Y."/>
            <person name="Chan T.F."/>
            <person name="Ji K.M."/>
            <person name="Liu X.Y."/>
            <person name="Zhou J.W."/>
            <person name="Li R.Q."/>
            <person name="Yang K.Y."/>
            <person name="Li J."/>
            <person name="Li M."/>
            <person name="Law P.T.W."/>
            <person name="Wu Y.L."/>
            <person name="Cai Z.L."/>
            <person name="Qin H."/>
            <person name="Bao Y."/>
            <person name="Leung R.K.K."/>
            <person name="Ng P.K.S."/>
            <person name="Zou J."/>
            <person name="Zhong X.J."/>
            <person name="Ran P.X."/>
            <person name="Zhong N.S."/>
            <person name="Liu Z.G."/>
            <person name="Tsui S.K.W."/>
        </authorList>
    </citation>
    <scope>NUCLEOTIDE SEQUENCE</scope>
    <source>
        <strain evidence="10">Derf</strain>
        <tissue evidence="10">Whole organism</tissue>
    </source>
</reference>
<evidence type="ECO:0000256" key="5">
    <source>
        <dbReference type="ARBA" id="ARBA00022801"/>
    </source>
</evidence>
<evidence type="ECO:0000256" key="8">
    <source>
        <dbReference type="SAM" id="Phobius"/>
    </source>
</evidence>
<gene>
    <name evidence="10" type="ORF">DERF_007270</name>
</gene>
<feature type="signal peptide" evidence="9">
    <location>
        <begin position="1"/>
        <end position="20"/>
    </location>
</feature>
<keyword evidence="5" id="KW-0378">Hydrolase</keyword>
<dbReference type="EC" id="3.1.3.2" evidence="3"/>
<dbReference type="PANTHER" id="PTHR11567">
    <property type="entry name" value="ACID PHOSPHATASE-RELATED"/>
    <property type="match status" value="1"/>
</dbReference>
<dbReference type="SUPFAM" id="SSF53254">
    <property type="entry name" value="Phosphoglycerate mutase-like"/>
    <property type="match status" value="1"/>
</dbReference>
<reference evidence="10" key="2">
    <citation type="journal article" date="2022" name="Res Sq">
        <title>Comparative Genomics Reveals Insights into the Divergent Evolution of Astigmatic Mites and Household Pest Adaptations.</title>
        <authorList>
            <person name="Xiong Q."/>
            <person name="Wan A.T.-Y."/>
            <person name="Liu X.-Y."/>
            <person name="Fung C.S.-H."/>
            <person name="Xiao X."/>
            <person name="Malainual N."/>
            <person name="Hou J."/>
            <person name="Wang L."/>
            <person name="Wang M."/>
            <person name="Yang K."/>
            <person name="Cui Y."/>
            <person name="Leung E."/>
            <person name="Nong W."/>
            <person name="Shin S.-K."/>
            <person name="Au S."/>
            <person name="Jeong K.Y."/>
            <person name="Chew F.T."/>
            <person name="Hui J."/>
            <person name="Leung T.F."/>
            <person name="Tungtrongchitr A."/>
            <person name="Zhong N."/>
            <person name="Liu Z."/>
            <person name="Tsui S."/>
        </authorList>
    </citation>
    <scope>NUCLEOTIDE SEQUENCE</scope>
    <source>
        <strain evidence="10">Derf</strain>
        <tissue evidence="10">Whole organism</tissue>
    </source>
</reference>
<keyword evidence="4 9" id="KW-0732">Signal</keyword>
<proteinExistence type="inferred from homology"/>
<dbReference type="GO" id="GO:0003993">
    <property type="term" value="F:acid phosphatase activity"/>
    <property type="evidence" value="ECO:0007669"/>
    <property type="project" value="UniProtKB-EC"/>
</dbReference>
<keyword evidence="8" id="KW-0812">Transmembrane</keyword>
<evidence type="ECO:0000256" key="7">
    <source>
        <dbReference type="ARBA" id="ARBA00023180"/>
    </source>
</evidence>
<evidence type="ECO:0000256" key="3">
    <source>
        <dbReference type="ARBA" id="ARBA00012646"/>
    </source>
</evidence>
<comment type="similarity">
    <text evidence="2">Belongs to the histidine acid phosphatase family.</text>
</comment>
<comment type="caution">
    <text evidence="10">The sequence shown here is derived from an EMBL/GenBank/DDBJ whole genome shotgun (WGS) entry which is preliminary data.</text>
</comment>
<feature type="chain" id="PRO_5036719350" description="acid phosphatase" evidence="9">
    <location>
        <begin position="21"/>
        <end position="399"/>
    </location>
</feature>
<dbReference type="EMBL" id="ASGP02000003">
    <property type="protein sequence ID" value="KAH9516535.1"/>
    <property type="molecule type" value="Genomic_DNA"/>
</dbReference>
<sequence length="399" mass="47163">MLKLFFTSFFLSFPLIIVDCSLVLNSVSVILRHGDRNPLYIYPNDPYDETYWKQHGGVGTMTEQGKNRIKIAAKFYRQHYEMLLQESDGTNYQVITSTVDRAIETANIFMKEINKNATFQRNDNMLFMYAKCDKATKLRDDRLNEIAPELLPNNTFMDYLRNKTGDEFTDEDTVKKIRLLFDLADTLKIERDQLNMNVSDWITDKETVKTMSETERKIFAKMSNTPEIQRLRVGLLLKDIRDQMEKNPSQRFYLYSTHDFNQAVLLQALDMYDRLDKINQMPPTYVSSVVFEVFHNETNEQEKWIRFIYRQFLDINGTIMNLDEKILPEKCQDELEFHDGTVLNTGKFCSWQQFTNELLKDLIPDNWDKECQNSSFANKPMWITLMIFITILMSNFSIF</sequence>
<evidence type="ECO:0000256" key="2">
    <source>
        <dbReference type="ARBA" id="ARBA00005375"/>
    </source>
</evidence>
<dbReference type="InterPro" id="IPR033379">
    <property type="entry name" value="Acid_Pase_AS"/>
</dbReference>
<evidence type="ECO:0000256" key="1">
    <source>
        <dbReference type="ARBA" id="ARBA00000032"/>
    </source>
</evidence>
<dbReference type="InterPro" id="IPR000560">
    <property type="entry name" value="His_Pase_clade-2"/>
</dbReference>
<comment type="catalytic activity">
    <reaction evidence="1">
        <text>a phosphate monoester + H2O = an alcohol + phosphate</text>
        <dbReference type="Rhea" id="RHEA:15017"/>
        <dbReference type="ChEBI" id="CHEBI:15377"/>
        <dbReference type="ChEBI" id="CHEBI:30879"/>
        <dbReference type="ChEBI" id="CHEBI:43474"/>
        <dbReference type="ChEBI" id="CHEBI:67140"/>
        <dbReference type="EC" id="3.1.3.2"/>
    </reaction>
</comment>
<name>A0A922L4B4_DERFA</name>
<keyword evidence="8" id="KW-0472">Membrane</keyword>
<dbReference type="InterPro" id="IPR050645">
    <property type="entry name" value="Histidine_acid_phosphatase"/>
</dbReference>
<evidence type="ECO:0000256" key="6">
    <source>
        <dbReference type="ARBA" id="ARBA00023157"/>
    </source>
</evidence>
<evidence type="ECO:0000256" key="4">
    <source>
        <dbReference type="ARBA" id="ARBA00022729"/>
    </source>
</evidence>
<evidence type="ECO:0000256" key="9">
    <source>
        <dbReference type="SAM" id="SignalP"/>
    </source>
</evidence>
<dbReference type="PANTHER" id="PTHR11567:SF211">
    <property type="entry name" value="PROSTATIC ACID PHOSPHATASE"/>
    <property type="match status" value="1"/>
</dbReference>
<dbReference type="Proteomes" id="UP000790347">
    <property type="component" value="Unassembled WGS sequence"/>
</dbReference>
<evidence type="ECO:0000313" key="11">
    <source>
        <dbReference type="Proteomes" id="UP000790347"/>
    </source>
</evidence>
<dbReference type="CDD" id="cd07061">
    <property type="entry name" value="HP_HAP_like"/>
    <property type="match status" value="1"/>
</dbReference>